<evidence type="ECO:0000313" key="2">
    <source>
        <dbReference type="Proteomes" id="UP000663874"/>
    </source>
</evidence>
<sequence>MEGDRSSLDRRPIHIDAENIVRESRTISQNNEVWPSTDQDIVRYLINKQKFNGLWNLDDDIIKKLTGKSLSGFQSANPNIDNQVLISVIVIIILETRFAGFSSLWHGVVQKARKRLIDLVKKDSKDFDTLLDDIRKQL</sequence>
<dbReference type="Proteomes" id="UP000663874">
    <property type="component" value="Unassembled WGS sequence"/>
</dbReference>
<accession>A0A820MH74</accession>
<name>A0A820MH74_9BILA</name>
<comment type="caution">
    <text evidence="1">The sequence shown here is derived from an EMBL/GenBank/DDBJ whole genome shotgun (WGS) entry which is preliminary data.</text>
</comment>
<protein>
    <submittedName>
        <fullName evidence="1">Uncharacterized protein</fullName>
    </submittedName>
</protein>
<evidence type="ECO:0000313" key="1">
    <source>
        <dbReference type="EMBL" id="CAF4374185.1"/>
    </source>
</evidence>
<gene>
    <name evidence="1" type="ORF">FNK824_LOCUS43097</name>
</gene>
<dbReference type="AlphaFoldDB" id="A0A820MH74"/>
<proteinExistence type="predicted"/>
<reference evidence="1" key="1">
    <citation type="submission" date="2021-02" db="EMBL/GenBank/DDBJ databases">
        <authorList>
            <person name="Nowell W R."/>
        </authorList>
    </citation>
    <scope>NUCLEOTIDE SEQUENCE</scope>
</reference>
<dbReference type="EMBL" id="CAJOBE010056674">
    <property type="protein sequence ID" value="CAF4374185.1"/>
    <property type="molecule type" value="Genomic_DNA"/>
</dbReference>
<organism evidence="1 2">
    <name type="scientific">Rotaria sordida</name>
    <dbReference type="NCBI Taxonomy" id="392033"/>
    <lineage>
        <taxon>Eukaryota</taxon>
        <taxon>Metazoa</taxon>
        <taxon>Spiralia</taxon>
        <taxon>Gnathifera</taxon>
        <taxon>Rotifera</taxon>
        <taxon>Eurotatoria</taxon>
        <taxon>Bdelloidea</taxon>
        <taxon>Philodinida</taxon>
        <taxon>Philodinidae</taxon>
        <taxon>Rotaria</taxon>
    </lineage>
</organism>